<name>A0A8J7R5C7_9HYPH</name>
<feature type="domain" description="AB hydrolase-1" evidence="1">
    <location>
        <begin position="4"/>
        <end position="241"/>
    </location>
</feature>
<sequence>MEDLILVHGAPGDGALWQPVLSRMPHVTVVAPTLAGFGPDPSPEAVGRFGTAFHADELVDLARQRAKPVAIAAWSYACHPVLEALLKQPHLFTSCFLYEPGFSTYLEGEDLEAFNADAGQAFGPIFRALHEEGPEEAMRALFLSSGGFGAFESLAPDRQARYLAGAGAMPLLLGGAPPTTIRMKDLATIRVPTTVAFGEQSRPLFQIASRSVAKSIPDAVLVTVRGGDHMLPERDPDRFAALLLEWLGRGGAAATCTPASQAT</sequence>
<dbReference type="GO" id="GO:0016787">
    <property type="term" value="F:hydrolase activity"/>
    <property type="evidence" value="ECO:0007669"/>
    <property type="project" value="UniProtKB-KW"/>
</dbReference>
<keyword evidence="2" id="KW-0378">Hydrolase</keyword>
<evidence type="ECO:0000313" key="3">
    <source>
        <dbReference type="Proteomes" id="UP000666240"/>
    </source>
</evidence>
<dbReference type="AlphaFoldDB" id="A0A8J7R5C7"/>
<organism evidence="2 3">
    <name type="scientific">Tianweitania sediminis</name>
    <dbReference type="NCBI Taxonomy" id="1502156"/>
    <lineage>
        <taxon>Bacteria</taxon>
        <taxon>Pseudomonadati</taxon>
        <taxon>Pseudomonadota</taxon>
        <taxon>Alphaproteobacteria</taxon>
        <taxon>Hyphomicrobiales</taxon>
        <taxon>Phyllobacteriaceae</taxon>
        <taxon>Tianweitania</taxon>
    </lineage>
</organism>
<dbReference type="SUPFAM" id="SSF53474">
    <property type="entry name" value="alpha/beta-Hydrolases"/>
    <property type="match status" value="1"/>
</dbReference>
<evidence type="ECO:0000259" key="1">
    <source>
        <dbReference type="Pfam" id="PF12697"/>
    </source>
</evidence>
<reference evidence="2" key="1">
    <citation type="submission" date="2021-03" db="EMBL/GenBank/DDBJ databases">
        <title>Genome sequencing and assembly of Tianweitania sediminis.</title>
        <authorList>
            <person name="Chhetri G."/>
        </authorList>
    </citation>
    <scope>NUCLEOTIDE SEQUENCE</scope>
    <source>
        <strain evidence="2">Z8</strain>
    </source>
</reference>
<dbReference type="InterPro" id="IPR050266">
    <property type="entry name" value="AB_hydrolase_sf"/>
</dbReference>
<dbReference type="Pfam" id="PF12697">
    <property type="entry name" value="Abhydrolase_6"/>
    <property type="match status" value="1"/>
</dbReference>
<dbReference type="Proteomes" id="UP000666240">
    <property type="component" value="Unassembled WGS sequence"/>
</dbReference>
<dbReference type="InterPro" id="IPR000073">
    <property type="entry name" value="AB_hydrolase_1"/>
</dbReference>
<accession>A0A8J7R5C7</accession>
<gene>
    <name evidence="2" type="ORF">J5Y06_15825</name>
</gene>
<proteinExistence type="predicted"/>
<keyword evidence="3" id="KW-1185">Reference proteome</keyword>
<protein>
    <submittedName>
        <fullName evidence="2">Alpha/beta hydrolase</fullName>
    </submittedName>
</protein>
<dbReference type="InterPro" id="IPR029058">
    <property type="entry name" value="AB_hydrolase_fold"/>
</dbReference>
<comment type="caution">
    <text evidence="2">The sequence shown here is derived from an EMBL/GenBank/DDBJ whole genome shotgun (WGS) entry which is preliminary data.</text>
</comment>
<dbReference type="PANTHER" id="PTHR43798">
    <property type="entry name" value="MONOACYLGLYCEROL LIPASE"/>
    <property type="match status" value="1"/>
</dbReference>
<dbReference type="RefSeq" id="WP_209336164.1">
    <property type="nucleotide sequence ID" value="NZ_JAGIYY010000006.1"/>
</dbReference>
<dbReference type="Gene3D" id="3.40.50.1820">
    <property type="entry name" value="alpha/beta hydrolase"/>
    <property type="match status" value="1"/>
</dbReference>
<dbReference type="EMBL" id="JAGIYY010000006">
    <property type="protein sequence ID" value="MBP0440125.1"/>
    <property type="molecule type" value="Genomic_DNA"/>
</dbReference>
<evidence type="ECO:0000313" key="2">
    <source>
        <dbReference type="EMBL" id="MBP0440125.1"/>
    </source>
</evidence>